<organism evidence="5 6">
    <name type="scientific">Dunaliella salina</name>
    <name type="common">Green alga</name>
    <name type="synonym">Protococcus salinus</name>
    <dbReference type="NCBI Taxonomy" id="3046"/>
    <lineage>
        <taxon>Eukaryota</taxon>
        <taxon>Viridiplantae</taxon>
        <taxon>Chlorophyta</taxon>
        <taxon>core chlorophytes</taxon>
        <taxon>Chlorophyceae</taxon>
        <taxon>CS clade</taxon>
        <taxon>Chlamydomonadales</taxon>
        <taxon>Dunaliellaceae</taxon>
        <taxon>Dunaliella</taxon>
    </lineage>
</organism>
<keyword evidence="1" id="KW-0677">Repeat</keyword>
<accession>A0ABQ7H5E7</accession>
<evidence type="ECO:0000256" key="1">
    <source>
        <dbReference type="ARBA" id="ARBA00022737"/>
    </source>
</evidence>
<feature type="compositionally biased region" description="Basic and acidic residues" evidence="4">
    <location>
        <begin position="61"/>
        <end position="74"/>
    </location>
</feature>
<dbReference type="PANTHER" id="PTHR11242:SF0">
    <property type="entry name" value="TPR_REGION DOMAIN-CONTAINING PROTEIN"/>
    <property type="match status" value="1"/>
</dbReference>
<evidence type="ECO:0000256" key="4">
    <source>
        <dbReference type="SAM" id="MobiDB-lite"/>
    </source>
</evidence>
<keyword evidence="6" id="KW-1185">Reference proteome</keyword>
<feature type="region of interest" description="Disordered" evidence="4">
    <location>
        <begin position="1"/>
        <end position="167"/>
    </location>
</feature>
<dbReference type="PANTHER" id="PTHR11242">
    <property type="entry name" value="ARYL HYDROCARBON RECEPTOR INTERACTING PROTEIN RELATED"/>
    <property type="match status" value="1"/>
</dbReference>
<dbReference type="SUPFAM" id="SSF48452">
    <property type="entry name" value="TPR-like"/>
    <property type="match status" value="1"/>
</dbReference>
<dbReference type="EMBL" id="MU069469">
    <property type="protein sequence ID" value="KAF5842079.1"/>
    <property type="molecule type" value="Genomic_DNA"/>
</dbReference>
<feature type="compositionally biased region" description="Basic residues" evidence="4">
    <location>
        <begin position="150"/>
        <end position="159"/>
    </location>
</feature>
<feature type="compositionally biased region" description="Low complexity" evidence="4">
    <location>
        <begin position="90"/>
        <end position="109"/>
    </location>
</feature>
<evidence type="ECO:0000313" key="5">
    <source>
        <dbReference type="EMBL" id="KAF5842079.1"/>
    </source>
</evidence>
<dbReference type="Proteomes" id="UP000815325">
    <property type="component" value="Unassembled WGS sequence"/>
</dbReference>
<protein>
    <recommendedName>
        <fullName evidence="7">Peptidylprolyl isomerase</fullName>
    </recommendedName>
</protein>
<dbReference type="InterPro" id="IPR011990">
    <property type="entry name" value="TPR-like_helical_dom_sf"/>
</dbReference>
<dbReference type="PROSITE" id="PS50005">
    <property type="entry name" value="TPR"/>
    <property type="match status" value="1"/>
</dbReference>
<evidence type="ECO:0008006" key="7">
    <source>
        <dbReference type="Google" id="ProtNLM"/>
    </source>
</evidence>
<evidence type="ECO:0000256" key="3">
    <source>
        <dbReference type="PROSITE-ProRule" id="PRU00339"/>
    </source>
</evidence>
<feature type="repeat" description="TPR" evidence="3">
    <location>
        <begin position="403"/>
        <end position="436"/>
    </location>
</feature>
<dbReference type="Gene3D" id="1.25.40.10">
    <property type="entry name" value="Tetratricopeptide repeat domain"/>
    <property type="match status" value="1"/>
</dbReference>
<feature type="compositionally biased region" description="Low complexity" evidence="4">
    <location>
        <begin position="116"/>
        <end position="136"/>
    </location>
</feature>
<feature type="compositionally biased region" description="Basic and acidic residues" evidence="4">
    <location>
        <begin position="7"/>
        <end position="19"/>
    </location>
</feature>
<feature type="compositionally biased region" description="Basic and acidic residues" evidence="4">
    <location>
        <begin position="140"/>
        <end position="149"/>
    </location>
</feature>
<reference evidence="5" key="1">
    <citation type="submission" date="2017-08" db="EMBL/GenBank/DDBJ databases">
        <authorList>
            <person name="Polle J.E."/>
            <person name="Barry K."/>
            <person name="Cushman J."/>
            <person name="Schmutz J."/>
            <person name="Tran D."/>
            <person name="Hathwaick L.T."/>
            <person name="Yim W.C."/>
            <person name="Jenkins J."/>
            <person name="Mckie-Krisberg Z.M."/>
            <person name="Prochnik S."/>
            <person name="Lindquist E."/>
            <person name="Dockter R.B."/>
            <person name="Adam C."/>
            <person name="Molina H."/>
            <person name="Bunkerborg J."/>
            <person name="Jin E."/>
            <person name="Buchheim M."/>
            <person name="Magnuson J."/>
        </authorList>
    </citation>
    <scope>NUCLEOTIDE SEQUENCE</scope>
    <source>
        <strain evidence="5">CCAP 19/18</strain>
    </source>
</reference>
<name>A0ABQ7H5E7_DUNSA</name>
<dbReference type="InterPro" id="IPR019734">
    <property type="entry name" value="TPR_rpt"/>
</dbReference>
<keyword evidence="2 3" id="KW-0802">TPR repeat</keyword>
<comment type="caution">
    <text evidence="5">The sequence shown here is derived from an EMBL/GenBank/DDBJ whole genome shotgun (WGS) entry which is preliminary data.</text>
</comment>
<evidence type="ECO:0000256" key="2">
    <source>
        <dbReference type="ARBA" id="ARBA00022803"/>
    </source>
</evidence>
<gene>
    <name evidence="5" type="ORF">DUNSADRAFT_9338</name>
</gene>
<feature type="compositionally biased region" description="Low complexity" evidence="4">
    <location>
        <begin position="20"/>
        <end position="39"/>
    </location>
</feature>
<dbReference type="InterPro" id="IPR039663">
    <property type="entry name" value="AIP/AIPL1/TTC9"/>
</dbReference>
<evidence type="ECO:0000313" key="6">
    <source>
        <dbReference type="Proteomes" id="UP000815325"/>
    </source>
</evidence>
<sequence>MQEDLGEDRGPQGQREEPQKGSQGSIPQQGPQEQQQHQQPDLEQRDGRSKNGQQQQQQQRLSEHKNGSARKEQQQEQQQQPACDEHQQCDKLQAGQQQQQWQEQQQEPQVIEEQELQPQSHQHPQHQQQQQQQCEGQECEGQHQWEHHQQQQHHHHQHQQQRQQDLRSCIDDGEAADESMLLRHDKPFRVSLLRDANTLAESAALNIIIPSLPAYNDSHFIVGQVVRGFGMARFMESCASNEDVVYGIYSKAPSQKGPRTGPYRISGCRLLPPTASLEDVPVVMDGTHTHTHTHTHTLPPGTHTHTHRLCGAEAMRAAANAAFKAGAWEAAACKYTHALRYLSLRSLQSSALKYSEKQQILDLQCRTLLNRSATAVHLGQGMAAMTDAKNVLDQCPEGHPLMPKALYRLGQGLMGVGRHEEAVERLQQALQLTGPNAPDIRAAITHAKQLLKQQRARQGEAYARALQGWGSRRAPGTSRRRGADFDGGEFEEGKAWLLNPKAEAVLERLGGDAPFRGMISMQGCDEREGRT</sequence>
<feature type="compositionally biased region" description="Basic and acidic residues" evidence="4">
    <location>
        <begin position="40"/>
        <end position="49"/>
    </location>
</feature>
<proteinExistence type="predicted"/>